<keyword evidence="7" id="KW-0812">Transmembrane</keyword>
<dbReference type="InterPro" id="IPR003599">
    <property type="entry name" value="Ig_sub"/>
</dbReference>
<comment type="caution">
    <text evidence="9">The sequence shown here is derived from an EMBL/GenBank/DDBJ whole genome shotgun (WGS) entry which is preliminary data.</text>
</comment>
<dbReference type="PANTHER" id="PTHR11640:SF31">
    <property type="entry name" value="IRREGULAR CHIASM C-ROUGHEST PROTEIN-RELATED"/>
    <property type="match status" value="1"/>
</dbReference>
<feature type="domain" description="Ig-like" evidence="8">
    <location>
        <begin position="26"/>
        <end position="122"/>
    </location>
</feature>
<name>A0A6A4VXY4_AMPAM</name>
<feature type="compositionally biased region" description="Basic and acidic residues" evidence="6">
    <location>
        <begin position="475"/>
        <end position="487"/>
    </location>
</feature>
<evidence type="ECO:0000256" key="3">
    <source>
        <dbReference type="ARBA" id="ARBA00023157"/>
    </source>
</evidence>
<keyword evidence="10" id="KW-1185">Reference proteome</keyword>
<dbReference type="GO" id="GO:0050839">
    <property type="term" value="F:cell adhesion molecule binding"/>
    <property type="evidence" value="ECO:0007669"/>
    <property type="project" value="TreeGrafter"/>
</dbReference>
<dbReference type="Pfam" id="PF13927">
    <property type="entry name" value="Ig_3"/>
    <property type="match status" value="2"/>
</dbReference>
<organism evidence="9 10">
    <name type="scientific">Amphibalanus amphitrite</name>
    <name type="common">Striped barnacle</name>
    <name type="synonym">Balanus amphitrite</name>
    <dbReference type="NCBI Taxonomy" id="1232801"/>
    <lineage>
        <taxon>Eukaryota</taxon>
        <taxon>Metazoa</taxon>
        <taxon>Ecdysozoa</taxon>
        <taxon>Arthropoda</taxon>
        <taxon>Crustacea</taxon>
        <taxon>Multicrustacea</taxon>
        <taxon>Cirripedia</taxon>
        <taxon>Thoracica</taxon>
        <taxon>Thoracicalcarea</taxon>
        <taxon>Balanomorpha</taxon>
        <taxon>Balanoidea</taxon>
        <taxon>Balanidae</taxon>
        <taxon>Amphibalaninae</taxon>
        <taxon>Amphibalanus</taxon>
    </lineage>
</organism>
<proteinExistence type="predicted"/>
<dbReference type="SMART" id="SM00409">
    <property type="entry name" value="IG"/>
    <property type="match status" value="3"/>
</dbReference>
<dbReference type="PANTHER" id="PTHR11640">
    <property type="entry name" value="NEPHRIN"/>
    <property type="match status" value="1"/>
</dbReference>
<dbReference type="InterPro" id="IPR007110">
    <property type="entry name" value="Ig-like_dom"/>
</dbReference>
<accession>A0A6A4VXY4</accession>
<dbReference type="InterPro" id="IPR003598">
    <property type="entry name" value="Ig_sub2"/>
</dbReference>
<dbReference type="InterPro" id="IPR036179">
    <property type="entry name" value="Ig-like_dom_sf"/>
</dbReference>
<evidence type="ECO:0000256" key="2">
    <source>
        <dbReference type="ARBA" id="ARBA00023136"/>
    </source>
</evidence>
<feature type="region of interest" description="Disordered" evidence="6">
    <location>
        <begin position="433"/>
        <end position="500"/>
    </location>
</feature>
<dbReference type="InterPro" id="IPR051275">
    <property type="entry name" value="Cell_adhesion_signaling"/>
</dbReference>
<evidence type="ECO:0000256" key="1">
    <source>
        <dbReference type="ARBA" id="ARBA00004479"/>
    </source>
</evidence>
<feature type="domain" description="Ig-like" evidence="8">
    <location>
        <begin position="129"/>
        <end position="210"/>
    </location>
</feature>
<dbReference type="EMBL" id="VIIS01001601">
    <property type="protein sequence ID" value="KAF0295732.1"/>
    <property type="molecule type" value="Genomic_DNA"/>
</dbReference>
<dbReference type="GO" id="GO:0005886">
    <property type="term" value="C:plasma membrane"/>
    <property type="evidence" value="ECO:0007669"/>
    <property type="project" value="TreeGrafter"/>
</dbReference>
<dbReference type="GO" id="GO:0005911">
    <property type="term" value="C:cell-cell junction"/>
    <property type="evidence" value="ECO:0007669"/>
    <property type="project" value="TreeGrafter"/>
</dbReference>
<dbReference type="SMART" id="SM00408">
    <property type="entry name" value="IGc2"/>
    <property type="match status" value="3"/>
</dbReference>
<keyword evidence="2 7" id="KW-0472">Membrane</keyword>
<keyword evidence="3" id="KW-1015">Disulfide bond</keyword>
<evidence type="ECO:0000256" key="5">
    <source>
        <dbReference type="ARBA" id="ARBA00023319"/>
    </source>
</evidence>
<feature type="transmembrane region" description="Helical" evidence="7">
    <location>
        <begin position="402"/>
        <end position="426"/>
    </location>
</feature>
<reference evidence="9 10" key="1">
    <citation type="submission" date="2019-07" db="EMBL/GenBank/DDBJ databases">
        <title>Draft genome assembly of a fouling barnacle, Amphibalanus amphitrite (Darwin, 1854): The first reference genome for Thecostraca.</title>
        <authorList>
            <person name="Kim W."/>
        </authorList>
    </citation>
    <scope>NUCLEOTIDE SEQUENCE [LARGE SCALE GENOMIC DNA]</scope>
    <source>
        <strain evidence="9">SNU_AA5</strain>
        <tissue evidence="9">Soma without cirri and trophi</tissue>
    </source>
</reference>
<evidence type="ECO:0000256" key="7">
    <source>
        <dbReference type="SAM" id="Phobius"/>
    </source>
</evidence>
<gene>
    <name evidence="9" type="primary">rst_0</name>
    <name evidence="9" type="ORF">FJT64_006762</name>
</gene>
<dbReference type="GO" id="GO:0098609">
    <property type="term" value="P:cell-cell adhesion"/>
    <property type="evidence" value="ECO:0007669"/>
    <property type="project" value="TreeGrafter"/>
</dbReference>
<dbReference type="SUPFAM" id="SSF48726">
    <property type="entry name" value="Immunoglobulin"/>
    <property type="match status" value="3"/>
</dbReference>
<evidence type="ECO:0000256" key="4">
    <source>
        <dbReference type="ARBA" id="ARBA00023180"/>
    </source>
</evidence>
<protein>
    <submittedName>
        <fullName evidence="9">Irregular chiasm C-roughest protein</fullName>
    </submittedName>
</protein>
<dbReference type="Proteomes" id="UP000440578">
    <property type="component" value="Unassembled WGS sequence"/>
</dbReference>
<keyword evidence="4" id="KW-0325">Glycoprotein</keyword>
<dbReference type="PROSITE" id="PS50835">
    <property type="entry name" value="IG_LIKE"/>
    <property type="match status" value="3"/>
</dbReference>
<feature type="domain" description="Ig-like" evidence="8">
    <location>
        <begin position="215"/>
        <end position="291"/>
    </location>
</feature>
<dbReference type="OrthoDB" id="6413693at2759"/>
<feature type="compositionally biased region" description="Basic and acidic residues" evidence="6">
    <location>
        <begin position="435"/>
        <end position="452"/>
    </location>
</feature>
<dbReference type="InterPro" id="IPR013162">
    <property type="entry name" value="CD80_C2-set"/>
</dbReference>
<sequence length="575" mass="61959">MIFNLRGKQTIRSRNARLTVLVPPEPPMILQGEQMATTAGLNVRLQCRSTGGKPPAEIEWYNGDRELIENRSETSVSILPDGKLSEVLSTLSLEVGARHHGANITCRAHNSALSAPQTAAIQLAVRFAPQVQLSGDTTAVLERRDVTLNCEATANPSQVTYQWFVNEEPQVGHTGSQLTLRAVGRDLNNATVRCRAANEVGAASDSKRITVLYAPRFRQEPQDVAADAGHEVSLSCDVDSNPEPRVTWVKRDCQSCQRRVGVGRRLRLRATRESVGRYECRAEVEGFPEVSRQLMLFVRAQPEVTAHSTQHGVEGRDSARGVCGRQRAAAPGHLVLPADARAARRGPLPGDSSSRRSEVSAVCWSSTEPQTATSACTTAPFTNAYGSDSAAIILQRQRALPLLIILIIVIGGIVVLTAVILVVIMCQRHHRRAKEKPTAEEVARDKLGRDSEPNSSGSDLKVEIRTTSSGSGHVITDRWDGAHEPPPSHEAPSPVTSGGGVAAYPCYDQHGYVRPPSGGLRAFYTSSPSTPAEYAPTTSALSDYGRYGGYGEYGAAAGQYVVDSQLKPGTLATHV</sequence>
<dbReference type="Pfam" id="PF08205">
    <property type="entry name" value="C2-set_2"/>
    <property type="match status" value="1"/>
</dbReference>
<evidence type="ECO:0000259" key="8">
    <source>
        <dbReference type="PROSITE" id="PS50835"/>
    </source>
</evidence>
<evidence type="ECO:0000313" key="9">
    <source>
        <dbReference type="EMBL" id="KAF0295732.1"/>
    </source>
</evidence>
<comment type="subcellular location">
    <subcellularLocation>
        <location evidence="1">Membrane</location>
        <topology evidence="1">Single-pass type I membrane protein</topology>
    </subcellularLocation>
</comment>
<keyword evidence="5" id="KW-0393">Immunoglobulin domain</keyword>
<dbReference type="InterPro" id="IPR013783">
    <property type="entry name" value="Ig-like_fold"/>
</dbReference>
<dbReference type="Gene3D" id="2.60.40.10">
    <property type="entry name" value="Immunoglobulins"/>
    <property type="match status" value="3"/>
</dbReference>
<dbReference type="AlphaFoldDB" id="A0A6A4VXY4"/>
<evidence type="ECO:0000256" key="6">
    <source>
        <dbReference type="SAM" id="MobiDB-lite"/>
    </source>
</evidence>
<keyword evidence="7" id="KW-1133">Transmembrane helix</keyword>
<evidence type="ECO:0000313" key="10">
    <source>
        <dbReference type="Proteomes" id="UP000440578"/>
    </source>
</evidence>